<reference evidence="1 2" key="1">
    <citation type="submission" date="2021-06" db="EMBL/GenBank/DDBJ databases">
        <title>Caerostris darwini draft genome.</title>
        <authorList>
            <person name="Kono N."/>
            <person name="Arakawa K."/>
        </authorList>
    </citation>
    <scope>NUCLEOTIDE SEQUENCE [LARGE SCALE GENOMIC DNA]</scope>
</reference>
<gene>
    <name evidence="1" type="ORF">CDAR_282851</name>
</gene>
<protein>
    <submittedName>
        <fullName evidence="1">Uncharacterized protein</fullName>
    </submittedName>
</protein>
<keyword evidence="2" id="KW-1185">Reference proteome</keyword>
<dbReference type="Proteomes" id="UP001054837">
    <property type="component" value="Unassembled WGS sequence"/>
</dbReference>
<dbReference type="EMBL" id="BPLQ01014200">
    <property type="protein sequence ID" value="GIY78073.1"/>
    <property type="molecule type" value="Genomic_DNA"/>
</dbReference>
<accession>A0AAV4W787</accession>
<evidence type="ECO:0000313" key="1">
    <source>
        <dbReference type="EMBL" id="GIY78073.1"/>
    </source>
</evidence>
<name>A0AAV4W787_9ARAC</name>
<sequence>MLESDIQKRRGVGSEEDAAEQTGIINSESAIALKNKLNSVAIVKKSIGLIFNVLYERQPKSTEGVAQTAALKKMSTRGSSVLIKISGKTRSKVQVQLCTNKTTSKNKARNKNPTLHVKSSSALDSLWTNVTQTKTNVNY</sequence>
<evidence type="ECO:0000313" key="2">
    <source>
        <dbReference type="Proteomes" id="UP001054837"/>
    </source>
</evidence>
<dbReference type="AlphaFoldDB" id="A0AAV4W787"/>
<comment type="caution">
    <text evidence="1">The sequence shown here is derived from an EMBL/GenBank/DDBJ whole genome shotgun (WGS) entry which is preliminary data.</text>
</comment>
<organism evidence="1 2">
    <name type="scientific">Caerostris darwini</name>
    <dbReference type="NCBI Taxonomy" id="1538125"/>
    <lineage>
        <taxon>Eukaryota</taxon>
        <taxon>Metazoa</taxon>
        <taxon>Ecdysozoa</taxon>
        <taxon>Arthropoda</taxon>
        <taxon>Chelicerata</taxon>
        <taxon>Arachnida</taxon>
        <taxon>Araneae</taxon>
        <taxon>Araneomorphae</taxon>
        <taxon>Entelegynae</taxon>
        <taxon>Araneoidea</taxon>
        <taxon>Araneidae</taxon>
        <taxon>Caerostris</taxon>
    </lineage>
</organism>
<proteinExistence type="predicted"/>